<dbReference type="GO" id="GO:0002949">
    <property type="term" value="P:tRNA threonylcarbamoyladenosine modification"/>
    <property type="evidence" value="ECO:0007669"/>
    <property type="project" value="InterPro"/>
</dbReference>
<dbReference type="SUPFAM" id="SSF52540">
    <property type="entry name" value="P-loop containing nucleoside triphosphate hydrolases"/>
    <property type="match status" value="1"/>
</dbReference>
<sequence length="144" mass="16157">MRRQELRTLEDTRALAQRLAEGLPEGALVLLTGPMGAGKTTLVQFLAQALGFRGEVTSPTYTLIHEYPSPQGLIVHIDAYRMADQEELYHLGLEDYLPEARLVLIEWGDPRVFPDSLEVRLQPQGETRWAEILPHGSSSWPPTP</sequence>
<evidence type="ECO:0000256" key="3">
    <source>
        <dbReference type="ARBA" id="ARBA00019010"/>
    </source>
</evidence>
<evidence type="ECO:0000256" key="8">
    <source>
        <dbReference type="ARBA" id="ARBA00022840"/>
    </source>
</evidence>
<dbReference type="OrthoDB" id="9815896at2"/>
<keyword evidence="6" id="KW-0479">Metal-binding</keyword>
<keyword evidence="5" id="KW-0819">tRNA processing</keyword>
<dbReference type="InterPro" id="IPR027417">
    <property type="entry name" value="P-loop_NTPase"/>
</dbReference>
<evidence type="ECO:0000313" key="11">
    <source>
        <dbReference type="EMBL" id="RIH91228.1"/>
    </source>
</evidence>
<keyword evidence="9" id="KW-0460">Magnesium</keyword>
<reference evidence="11 12" key="1">
    <citation type="submission" date="2018-08" db="EMBL/GenBank/DDBJ databases">
        <title>Meiothermus granaticius genome AF-68 sequencing project.</title>
        <authorList>
            <person name="Da Costa M.S."/>
            <person name="Albuquerque L."/>
            <person name="Raposo P."/>
            <person name="Froufe H.J.C."/>
            <person name="Barroso C.S."/>
            <person name="Egas C."/>
        </authorList>
    </citation>
    <scope>NUCLEOTIDE SEQUENCE [LARGE SCALE GENOMIC DNA]</scope>
    <source>
        <strain evidence="11 12">AF-68</strain>
    </source>
</reference>
<evidence type="ECO:0000313" key="12">
    <source>
        <dbReference type="Proteomes" id="UP000266178"/>
    </source>
</evidence>
<comment type="similarity">
    <text evidence="2">Belongs to the TsaE family.</text>
</comment>
<gene>
    <name evidence="11" type="primary">tsaE</name>
    <name evidence="11" type="ORF">Mgrana_02885</name>
</gene>
<keyword evidence="7" id="KW-0547">Nucleotide-binding</keyword>
<evidence type="ECO:0000256" key="10">
    <source>
        <dbReference type="ARBA" id="ARBA00032441"/>
    </source>
</evidence>
<dbReference type="Gene3D" id="3.40.50.300">
    <property type="entry name" value="P-loop containing nucleotide triphosphate hydrolases"/>
    <property type="match status" value="1"/>
</dbReference>
<keyword evidence="12" id="KW-1185">Reference proteome</keyword>
<evidence type="ECO:0000256" key="1">
    <source>
        <dbReference type="ARBA" id="ARBA00004496"/>
    </source>
</evidence>
<proteinExistence type="inferred from homology"/>
<protein>
    <recommendedName>
        <fullName evidence="3">tRNA threonylcarbamoyladenosine biosynthesis protein TsaE</fullName>
    </recommendedName>
    <alternativeName>
        <fullName evidence="10">t(6)A37 threonylcarbamoyladenosine biosynthesis protein TsaE</fullName>
    </alternativeName>
</protein>
<dbReference type="NCBIfam" id="TIGR00150">
    <property type="entry name" value="T6A_YjeE"/>
    <property type="match status" value="1"/>
</dbReference>
<dbReference type="Proteomes" id="UP000266178">
    <property type="component" value="Unassembled WGS sequence"/>
</dbReference>
<dbReference type="EMBL" id="QWLB01000052">
    <property type="protein sequence ID" value="RIH91228.1"/>
    <property type="molecule type" value="Genomic_DNA"/>
</dbReference>
<dbReference type="PANTHER" id="PTHR33540">
    <property type="entry name" value="TRNA THREONYLCARBAMOYLADENOSINE BIOSYNTHESIS PROTEIN TSAE"/>
    <property type="match status" value="1"/>
</dbReference>
<dbReference type="Pfam" id="PF02367">
    <property type="entry name" value="TsaE"/>
    <property type="match status" value="1"/>
</dbReference>
<dbReference type="GO" id="GO:0046872">
    <property type="term" value="F:metal ion binding"/>
    <property type="evidence" value="ECO:0007669"/>
    <property type="project" value="UniProtKB-KW"/>
</dbReference>
<keyword evidence="4" id="KW-0963">Cytoplasm</keyword>
<evidence type="ECO:0000256" key="7">
    <source>
        <dbReference type="ARBA" id="ARBA00022741"/>
    </source>
</evidence>
<dbReference type="PANTHER" id="PTHR33540:SF2">
    <property type="entry name" value="TRNA THREONYLCARBAMOYLADENOSINE BIOSYNTHESIS PROTEIN TSAE"/>
    <property type="match status" value="1"/>
</dbReference>
<evidence type="ECO:0000256" key="5">
    <source>
        <dbReference type="ARBA" id="ARBA00022694"/>
    </source>
</evidence>
<comment type="subcellular location">
    <subcellularLocation>
        <location evidence="1">Cytoplasm</location>
    </subcellularLocation>
</comment>
<accession>A0A399F4U6</accession>
<dbReference type="RefSeq" id="WP_119358323.1">
    <property type="nucleotide sequence ID" value="NZ_BJXM01000008.1"/>
</dbReference>
<keyword evidence="8" id="KW-0067">ATP-binding</keyword>
<name>A0A399F4U6_9DEIN</name>
<evidence type="ECO:0000256" key="9">
    <source>
        <dbReference type="ARBA" id="ARBA00022842"/>
    </source>
</evidence>
<evidence type="ECO:0000256" key="4">
    <source>
        <dbReference type="ARBA" id="ARBA00022490"/>
    </source>
</evidence>
<dbReference type="InterPro" id="IPR003442">
    <property type="entry name" value="T6A_TsaE"/>
</dbReference>
<evidence type="ECO:0000256" key="2">
    <source>
        <dbReference type="ARBA" id="ARBA00007599"/>
    </source>
</evidence>
<dbReference type="GO" id="GO:0005524">
    <property type="term" value="F:ATP binding"/>
    <property type="evidence" value="ECO:0007669"/>
    <property type="project" value="UniProtKB-KW"/>
</dbReference>
<comment type="caution">
    <text evidence="11">The sequence shown here is derived from an EMBL/GenBank/DDBJ whole genome shotgun (WGS) entry which is preliminary data.</text>
</comment>
<evidence type="ECO:0000256" key="6">
    <source>
        <dbReference type="ARBA" id="ARBA00022723"/>
    </source>
</evidence>
<dbReference type="GO" id="GO:0005737">
    <property type="term" value="C:cytoplasm"/>
    <property type="evidence" value="ECO:0007669"/>
    <property type="project" value="UniProtKB-SubCell"/>
</dbReference>
<organism evidence="11 12">
    <name type="scientific">Meiothermus granaticius NBRC 107808</name>
    <dbReference type="NCBI Taxonomy" id="1227551"/>
    <lineage>
        <taxon>Bacteria</taxon>
        <taxon>Thermotogati</taxon>
        <taxon>Deinococcota</taxon>
        <taxon>Deinococci</taxon>
        <taxon>Thermales</taxon>
        <taxon>Thermaceae</taxon>
        <taxon>Meiothermus</taxon>
    </lineage>
</organism>
<dbReference type="AlphaFoldDB" id="A0A399F4U6"/>